<proteinExistence type="inferred from homology"/>
<protein>
    <recommendedName>
        <fullName evidence="4">5-formyltetrahydrofolate cyclo-ligase</fullName>
        <ecNumber evidence="4">6.3.3.2</ecNumber>
    </recommendedName>
</protein>
<sequence length="193" mass="20968">MAIDKASLRISARQLRDHANASNPNASRELAGRFPIKLFERFGPTVAGYLAIGSELDPAPLLDRLKKAGAEICLPRVEADDSMTFRRVADERDLEAGPLGLTQPSAEAERAHPTLVLAPLLAFDAAGNRLGYGKGHYDRALSKLRSDGRTFVCGLAYAEQEVLKIPAEETDVPLDWLMTPKASLPLFFGRVVG</sequence>
<name>A0ABW1SC94_9PROT</name>
<gene>
    <name evidence="5" type="ORF">ACFQDM_14510</name>
</gene>
<evidence type="ECO:0000313" key="6">
    <source>
        <dbReference type="Proteomes" id="UP001596303"/>
    </source>
</evidence>
<keyword evidence="2 4" id="KW-0547">Nucleotide-binding</keyword>
<evidence type="ECO:0000256" key="1">
    <source>
        <dbReference type="ARBA" id="ARBA00010638"/>
    </source>
</evidence>
<keyword evidence="4" id="KW-0460">Magnesium</keyword>
<evidence type="ECO:0000256" key="2">
    <source>
        <dbReference type="ARBA" id="ARBA00022741"/>
    </source>
</evidence>
<dbReference type="Gene3D" id="3.40.50.10420">
    <property type="entry name" value="NagB/RpiA/CoA transferase-like"/>
    <property type="match status" value="1"/>
</dbReference>
<dbReference type="Pfam" id="PF01812">
    <property type="entry name" value="5-FTHF_cyc-lig"/>
    <property type="match status" value="1"/>
</dbReference>
<comment type="cofactor">
    <cofactor evidence="4">
        <name>Mg(2+)</name>
        <dbReference type="ChEBI" id="CHEBI:18420"/>
    </cofactor>
</comment>
<dbReference type="SUPFAM" id="SSF100950">
    <property type="entry name" value="NagB/RpiA/CoA transferase-like"/>
    <property type="match status" value="1"/>
</dbReference>
<keyword evidence="5" id="KW-0436">Ligase</keyword>
<dbReference type="EC" id="6.3.3.2" evidence="4"/>
<evidence type="ECO:0000256" key="4">
    <source>
        <dbReference type="RuleBase" id="RU361279"/>
    </source>
</evidence>
<accession>A0ABW1SC94</accession>
<dbReference type="NCBIfam" id="TIGR02727">
    <property type="entry name" value="MTHFS_bact"/>
    <property type="match status" value="1"/>
</dbReference>
<dbReference type="RefSeq" id="WP_377380225.1">
    <property type="nucleotide sequence ID" value="NZ_JBHSSW010000028.1"/>
</dbReference>
<keyword evidence="4" id="KW-0479">Metal-binding</keyword>
<dbReference type="PANTHER" id="PTHR23407:SF1">
    <property type="entry name" value="5-FORMYLTETRAHYDROFOLATE CYCLO-LIGASE"/>
    <property type="match status" value="1"/>
</dbReference>
<comment type="catalytic activity">
    <reaction evidence="4">
        <text>(6S)-5-formyl-5,6,7,8-tetrahydrofolate + ATP = (6R)-5,10-methenyltetrahydrofolate + ADP + phosphate</text>
        <dbReference type="Rhea" id="RHEA:10488"/>
        <dbReference type="ChEBI" id="CHEBI:30616"/>
        <dbReference type="ChEBI" id="CHEBI:43474"/>
        <dbReference type="ChEBI" id="CHEBI:57455"/>
        <dbReference type="ChEBI" id="CHEBI:57457"/>
        <dbReference type="ChEBI" id="CHEBI:456216"/>
        <dbReference type="EC" id="6.3.3.2"/>
    </reaction>
</comment>
<dbReference type="EMBL" id="JBHSSW010000028">
    <property type="protein sequence ID" value="MFC6199295.1"/>
    <property type="molecule type" value="Genomic_DNA"/>
</dbReference>
<keyword evidence="6" id="KW-1185">Reference proteome</keyword>
<reference evidence="6" key="1">
    <citation type="journal article" date="2019" name="Int. J. Syst. Evol. Microbiol.">
        <title>The Global Catalogue of Microorganisms (GCM) 10K type strain sequencing project: providing services to taxonomists for standard genome sequencing and annotation.</title>
        <authorList>
            <consortium name="The Broad Institute Genomics Platform"/>
            <consortium name="The Broad Institute Genome Sequencing Center for Infectious Disease"/>
            <person name="Wu L."/>
            <person name="Ma J."/>
        </authorList>
    </citation>
    <scope>NUCLEOTIDE SEQUENCE [LARGE SCALE GENOMIC DNA]</scope>
    <source>
        <strain evidence="6">CGMCC-1.15741</strain>
    </source>
</reference>
<dbReference type="PANTHER" id="PTHR23407">
    <property type="entry name" value="ATPASE INHIBITOR/5-FORMYLTETRAHYDROFOLATE CYCLO-LIGASE"/>
    <property type="match status" value="1"/>
</dbReference>
<keyword evidence="3 4" id="KW-0067">ATP-binding</keyword>
<organism evidence="5 6">
    <name type="scientific">Ponticaulis profundi</name>
    <dbReference type="NCBI Taxonomy" id="2665222"/>
    <lineage>
        <taxon>Bacteria</taxon>
        <taxon>Pseudomonadati</taxon>
        <taxon>Pseudomonadota</taxon>
        <taxon>Alphaproteobacteria</taxon>
        <taxon>Hyphomonadales</taxon>
        <taxon>Hyphomonadaceae</taxon>
        <taxon>Ponticaulis</taxon>
    </lineage>
</organism>
<dbReference type="InterPro" id="IPR037171">
    <property type="entry name" value="NagB/RpiA_transferase-like"/>
</dbReference>
<dbReference type="GO" id="GO:0030272">
    <property type="term" value="F:5-formyltetrahydrofolate cyclo-ligase activity"/>
    <property type="evidence" value="ECO:0007669"/>
    <property type="project" value="UniProtKB-EC"/>
</dbReference>
<dbReference type="Proteomes" id="UP001596303">
    <property type="component" value="Unassembled WGS sequence"/>
</dbReference>
<comment type="caution">
    <text evidence="5">The sequence shown here is derived from an EMBL/GenBank/DDBJ whole genome shotgun (WGS) entry which is preliminary data.</text>
</comment>
<comment type="similarity">
    <text evidence="1 4">Belongs to the 5-formyltetrahydrofolate cyclo-ligase family.</text>
</comment>
<dbReference type="InterPro" id="IPR024185">
    <property type="entry name" value="FTHF_cligase-like_sf"/>
</dbReference>
<dbReference type="InterPro" id="IPR002698">
    <property type="entry name" value="FTHF_cligase"/>
</dbReference>
<evidence type="ECO:0000313" key="5">
    <source>
        <dbReference type="EMBL" id="MFC6199295.1"/>
    </source>
</evidence>
<evidence type="ECO:0000256" key="3">
    <source>
        <dbReference type="ARBA" id="ARBA00022840"/>
    </source>
</evidence>
<dbReference type="PIRSF" id="PIRSF006806">
    <property type="entry name" value="FTHF_cligase"/>
    <property type="match status" value="1"/>
</dbReference>